<keyword evidence="7" id="KW-0472">Membrane</keyword>
<dbReference type="EMBL" id="JACSDI010000003">
    <property type="protein sequence ID" value="MCG9963698.1"/>
    <property type="molecule type" value="Genomic_DNA"/>
</dbReference>
<dbReference type="SMART" id="SM00028">
    <property type="entry name" value="TPR"/>
    <property type="match status" value="3"/>
</dbReference>
<keyword evidence="7" id="KW-1133">Transmembrane helix</keyword>
<dbReference type="InterPro" id="IPR011990">
    <property type="entry name" value="TPR-like_helical_dom_sf"/>
</dbReference>
<comment type="caution">
    <text evidence="9">The sequence shown here is derived from an EMBL/GenBank/DDBJ whole genome shotgun (WGS) entry which is preliminary data.</text>
</comment>
<evidence type="ECO:0000256" key="2">
    <source>
        <dbReference type="ARBA" id="ARBA00022490"/>
    </source>
</evidence>
<dbReference type="SUPFAM" id="SSF48452">
    <property type="entry name" value="TPR-like"/>
    <property type="match status" value="1"/>
</dbReference>
<dbReference type="PANTHER" id="PTHR46630:SF1">
    <property type="entry name" value="TETRATRICOPEPTIDE REPEAT PROTEIN 29"/>
    <property type="match status" value="1"/>
</dbReference>
<evidence type="ECO:0000256" key="1">
    <source>
        <dbReference type="ARBA" id="ARBA00004496"/>
    </source>
</evidence>
<keyword evidence="4 6" id="KW-0802">TPR repeat</keyword>
<keyword evidence="7" id="KW-0812">Transmembrane</keyword>
<dbReference type="PANTHER" id="PTHR46630">
    <property type="entry name" value="TETRATRICOPEPTIDE REPEAT PROTEIN 29"/>
    <property type="match status" value="1"/>
</dbReference>
<dbReference type="PROSITE" id="PS50005">
    <property type="entry name" value="TPR"/>
    <property type="match status" value="2"/>
</dbReference>
<evidence type="ECO:0000256" key="3">
    <source>
        <dbReference type="ARBA" id="ARBA00022737"/>
    </source>
</evidence>
<dbReference type="Gene3D" id="1.25.40.10">
    <property type="entry name" value="Tetratricopeptide repeat domain"/>
    <property type="match status" value="2"/>
</dbReference>
<dbReference type="Proteomes" id="UP000829384">
    <property type="component" value="Unassembled WGS sequence"/>
</dbReference>
<feature type="repeat" description="TPR" evidence="6">
    <location>
        <begin position="279"/>
        <end position="312"/>
    </location>
</feature>
<dbReference type="InterPro" id="IPR051476">
    <property type="entry name" value="Bac_ResReg_Asp_Phosphatase"/>
</dbReference>
<keyword evidence="8" id="KW-0732">Signal</keyword>
<dbReference type="RefSeq" id="WP_240130403.1">
    <property type="nucleotide sequence ID" value="NZ_JACSDI010000003.1"/>
</dbReference>
<evidence type="ECO:0000256" key="8">
    <source>
        <dbReference type="SAM" id="SignalP"/>
    </source>
</evidence>
<dbReference type="Pfam" id="PF13424">
    <property type="entry name" value="TPR_12"/>
    <property type="match status" value="1"/>
</dbReference>
<evidence type="ECO:0000313" key="9">
    <source>
        <dbReference type="EMBL" id="MCG9963698.1"/>
    </source>
</evidence>
<keyword evidence="2" id="KW-0963">Cytoplasm</keyword>
<comment type="similarity">
    <text evidence="5">Belongs to the Rap family.</text>
</comment>
<organism evidence="9 10">
    <name type="scientific">Shewanella cutis</name>
    <dbReference type="NCBI Taxonomy" id="2766780"/>
    <lineage>
        <taxon>Bacteria</taxon>
        <taxon>Pseudomonadati</taxon>
        <taxon>Pseudomonadota</taxon>
        <taxon>Gammaproteobacteria</taxon>
        <taxon>Alteromonadales</taxon>
        <taxon>Shewanellaceae</taxon>
        <taxon>Shewanella</taxon>
    </lineage>
</organism>
<accession>A0ABS9QVU9</accession>
<evidence type="ECO:0000256" key="4">
    <source>
        <dbReference type="ARBA" id="ARBA00022803"/>
    </source>
</evidence>
<name>A0ABS9QVU9_9GAMM</name>
<feature type="signal peptide" evidence="8">
    <location>
        <begin position="1"/>
        <end position="21"/>
    </location>
</feature>
<sequence length="720" mass="81802">MHKFIVIFVTLLISISVQTLAADLEIEEIELRETPQKMYDRLNQSISFPISFKNREQFERAAKEQGYSPDEFEHILQLLARLNLEPSIKSKVGFQDANSLIELLASIAQTPFQQATVAMLKGRYIGRTEQKYQEAIAFYNQALTLINDSVDLESMLLKHTIHEHLGGLHLVIRQDVPALMHFHTYRDIAYKLRNDYLIAAAESKLGHYYNKNQQLTKSLQHYSEAIRLSNRSNYPSMKTHLQLQLAKVYRDLKQWDEALKNAHEAAAGFKKMGNDTYLSSCMTVIAMVYGEQGDWNRAIDYYLNAQQLDAKRGNYIAQGLNFHNLGQAYSHLNDNVNALKYLLMANKIFTDKESHHYLVYNELLIGEIAQSKQDWALMMSHAEHALALASNLALLDEQKSALTQIALSAEKMQDQAKVISTQKRIIELNNTSKNTAKDPAVAASVLAEQQLKLELNMLQGKLKDAIESAKETNKLLTLSGVILTLLVIAIIALLNQRQKSRHQNESLLQLTLEEPFTHHKGYAALLRDLGPNTSDTRTTALALIEFRDHLTTDLNHGQYFANAMTRQLASHISNSLFMPVYVIRQGLFAVRFTEAVEPQQALKQLQQQLDKNAFRAIFNLGFINLPLLTKTEINIAPKLLFETVQMALAGARSLPSDTCHYVSLRALDFVPPTLFADPLFLHLEKGIERGLIRVETNAMKEDIVWPCWENNQNRHLLGNI</sequence>
<feature type="chain" id="PRO_5046780284" evidence="8">
    <location>
        <begin position="22"/>
        <end position="720"/>
    </location>
</feature>
<proteinExistence type="inferred from homology"/>
<evidence type="ECO:0000256" key="6">
    <source>
        <dbReference type="PROSITE-ProRule" id="PRU00339"/>
    </source>
</evidence>
<feature type="transmembrane region" description="Helical" evidence="7">
    <location>
        <begin position="475"/>
        <end position="494"/>
    </location>
</feature>
<feature type="repeat" description="TPR" evidence="6">
    <location>
        <begin position="199"/>
        <end position="232"/>
    </location>
</feature>
<gene>
    <name evidence="9" type="ORF">H9J30_07165</name>
</gene>
<evidence type="ECO:0000313" key="10">
    <source>
        <dbReference type="Proteomes" id="UP000829384"/>
    </source>
</evidence>
<protein>
    <submittedName>
        <fullName evidence="9">Tetratricopeptide repeat protein</fullName>
    </submittedName>
</protein>
<keyword evidence="10" id="KW-1185">Reference proteome</keyword>
<evidence type="ECO:0000256" key="7">
    <source>
        <dbReference type="SAM" id="Phobius"/>
    </source>
</evidence>
<evidence type="ECO:0000256" key="5">
    <source>
        <dbReference type="ARBA" id="ARBA00038253"/>
    </source>
</evidence>
<reference evidence="9 10" key="1">
    <citation type="submission" date="2020-08" db="EMBL/GenBank/DDBJ databases">
        <title>Whole genome sequence of Shewanella sp strain PS-2.</title>
        <authorList>
            <person name="Das S.K."/>
        </authorList>
    </citation>
    <scope>NUCLEOTIDE SEQUENCE [LARGE SCALE GENOMIC DNA]</scope>
    <source>
        <strain evidence="9 10">PS-2</strain>
    </source>
</reference>
<comment type="subcellular location">
    <subcellularLocation>
        <location evidence="1">Cytoplasm</location>
    </subcellularLocation>
</comment>
<keyword evidence="3" id="KW-0677">Repeat</keyword>
<dbReference type="InterPro" id="IPR019734">
    <property type="entry name" value="TPR_rpt"/>
</dbReference>